<reference evidence="2" key="2">
    <citation type="submission" date="2015-01" db="EMBL/GenBank/DDBJ databases">
        <title>Evolutionary Origins and Diversification of the Mycorrhizal Mutualists.</title>
        <authorList>
            <consortium name="DOE Joint Genome Institute"/>
            <consortium name="Mycorrhizal Genomics Consortium"/>
            <person name="Kohler A."/>
            <person name="Kuo A."/>
            <person name="Nagy L.G."/>
            <person name="Floudas D."/>
            <person name="Copeland A."/>
            <person name="Barry K.W."/>
            <person name="Cichocki N."/>
            <person name="Veneault-Fourrey C."/>
            <person name="LaButti K."/>
            <person name="Lindquist E.A."/>
            <person name="Lipzen A."/>
            <person name="Lundell T."/>
            <person name="Morin E."/>
            <person name="Murat C."/>
            <person name="Riley R."/>
            <person name="Ohm R."/>
            <person name="Sun H."/>
            <person name="Tunlid A."/>
            <person name="Henrissat B."/>
            <person name="Grigoriev I.V."/>
            <person name="Hibbett D.S."/>
            <person name="Martin F."/>
        </authorList>
    </citation>
    <scope>NUCLEOTIDE SEQUENCE [LARGE SCALE GENOMIC DNA]</scope>
    <source>
        <strain evidence="2">LaAM-08-1</strain>
    </source>
</reference>
<reference evidence="1 2" key="1">
    <citation type="submission" date="2014-04" db="EMBL/GenBank/DDBJ databases">
        <authorList>
            <consortium name="DOE Joint Genome Institute"/>
            <person name="Kuo A."/>
            <person name="Kohler A."/>
            <person name="Nagy L.G."/>
            <person name="Floudas D."/>
            <person name="Copeland A."/>
            <person name="Barry K.W."/>
            <person name="Cichocki N."/>
            <person name="Veneault-Fourrey C."/>
            <person name="LaButti K."/>
            <person name="Lindquist E.A."/>
            <person name="Lipzen A."/>
            <person name="Lundell T."/>
            <person name="Morin E."/>
            <person name="Murat C."/>
            <person name="Sun H."/>
            <person name="Tunlid A."/>
            <person name="Henrissat B."/>
            <person name="Grigoriev I.V."/>
            <person name="Hibbett D.S."/>
            <person name="Martin F."/>
            <person name="Nordberg H.P."/>
            <person name="Cantor M.N."/>
            <person name="Hua S.X."/>
        </authorList>
    </citation>
    <scope>NUCLEOTIDE SEQUENCE [LARGE SCALE GENOMIC DNA]</scope>
    <source>
        <strain evidence="1 2">LaAM-08-1</strain>
    </source>
</reference>
<name>A0A0C9XJK9_9AGAR</name>
<accession>A0A0C9XJK9</accession>
<dbReference type="EMBL" id="KN838562">
    <property type="protein sequence ID" value="KIK05231.1"/>
    <property type="molecule type" value="Genomic_DNA"/>
</dbReference>
<gene>
    <name evidence="1" type="ORF">K443DRAFT_675346</name>
</gene>
<organism evidence="1 2">
    <name type="scientific">Laccaria amethystina LaAM-08-1</name>
    <dbReference type="NCBI Taxonomy" id="1095629"/>
    <lineage>
        <taxon>Eukaryota</taxon>
        <taxon>Fungi</taxon>
        <taxon>Dikarya</taxon>
        <taxon>Basidiomycota</taxon>
        <taxon>Agaricomycotina</taxon>
        <taxon>Agaricomycetes</taxon>
        <taxon>Agaricomycetidae</taxon>
        <taxon>Agaricales</taxon>
        <taxon>Agaricineae</taxon>
        <taxon>Hydnangiaceae</taxon>
        <taxon>Laccaria</taxon>
    </lineage>
</organism>
<dbReference type="AlphaFoldDB" id="A0A0C9XJK9"/>
<sequence length="60" mass="6850">MWFELINELALGVISCWHICLWITTQASLHPTEASFYDNSLGAHKVFRSLICIQLWATIG</sequence>
<dbReference type="Proteomes" id="UP000054477">
    <property type="component" value="Unassembled WGS sequence"/>
</dbReference>
<evidence type="ECO:0000313" key="1">
    <source>
        <dbReference type="EMBL" id="KIK05231.1"/>
    </source>
</evidence>
<protein>
    <submittedName>
        <fullName evidence="1">Uncharacterized protein</fullName>
    </submittedName>
</protein>
<proteinExistence type="predicted"/>
<keyword evidence="2" id="KW-1185">Reference proteome</keyword>
<evidence type="ECO:0000313" key="2">
    <source>
        <dbReference type="Proteomes" id="UP000054477"/>
    </source>
</evidence>
<dbReference type="HOGENOM" id="CLU_3050682_0_0_1"/>